<keyword evidence="2" id="KW-0863">Zinc-finger</keyword>
<dbReference type="STRING" id="145388.A0A0D2NMY7"/>
<dbReference type="AlphaFoldDB" id="A0A0D2NMY7"/>
<dbReference type="InterPro" id="IPR002653">
    <property type="entry name" value="Znf_A20"/>
</dbReference>
<gene>
    <name evidence="6" type="ORF">MNEG_2023</name>
</gene>
<evidence type="ECO:0000256" key="3">
    <source>
        <dbReference type="ARBA" id="ARBA00022833"/>
    </source>
</evidence>
<evidence type="ECO:0000256" key="1">
    <source>
        <dbReference type="ARBA" id="ARBA00022723"/>
    </source>
</evidence>
<organism evidence="6 7">
    <name type="scientific">Monoraphidium neglectum</name>
    <dbReference type="NCBI Taxonomy" id="145388"/>
    <lineage>
        <taxon>Eukaryota</taxon>
        <taxon>Viridiplantae</taxon>
        <taxon>Chlorophyta</taxon>
        <taxon>core chlorophytes</taxon>
        <taxon>Chlorophyceae</taxon>
        <taxon>CS clade</taxon>
        <taxon>Sphaeropleales</taxon>
        <taxon>Selenastraceae</taxon>
        <taxon>Monoraphidium</taxon>
    </lineage>
</organism>
<dbReference type="Proteomes" id="UP000054498">
    <property type="component" value="Unassembled WGS sequence"/>
</dbReference>
<dbReference type="OrthoDB" id="428577at2759"/>
<dbReference type="KEGG" id="mng:MNEG_2023"/>
<dbReference type="GO" id="GO:0008270">
    <property type="term" value="F:zinc ion binding"/>
    <property type="evidence" value="ECO:0007669"/>
    <property type="project" value="UniProtKB-KW"/>
</dbReference>
<keyword evidence="7" id="KW-1185">Reference proteome</keyword>
<protein>
    <recommendedName>
        <fullName evidence="5">A20-type domain-containing protein</fullName>
    </recommendedName>
</protein>
<dbReference type="Gene3D" id="4.10.1110.10">
    <property type="entry name" value="AN1-like Zinc finger"/>
    <property type="match status" value="1"/>
</dbReference>
<name>A0A0D2NMY7_9CHLO</name>
<accession>A0A0D2NMY7</accession>
<evidence type="ECO:0000256" key="2">
    <source>
        <dbReference type="ARBA" id="ARBA00022771"/>
    </source>
</evidence>
<evidence type="ECO:0000256" key="4">
    <source>
        <dbReference type="SAM" id="MobiDB-lite"/>
    </source>
</evidence>
<sequence>MALLRGLRNEVLSITQSYPRAAFTHLSNAATNGMCSKCFREEQASQDKAKAALAASAEAQHAPVVEAPAPVPAAAAAPTAAIEIARASTPTAEEGSSSAPVATVANAASPSSPCKPNSQHRYAEAHSCTFEDYKTAEREKLAANNPLVQASKVERI</sequence>
<feature type="region of interest" description="Disordered" evidence="4">
    <location>
        <begin position="88"/>
        <end position="121"/>
    </location>
</feature>
<dbReference type="InterPro" id="IPR050652">
    <property type="entry name" value="AN1_A20_ZnFinger"/>
</dbReference>
<dbReference type="RefSeq" id="XP_013904950.1">
    <property type="nucleotide sequence ID" value="XM_014049496.1"/>
</dbReference>
<dbReference type="Pfam" id="PF01754">
    <property type="entry name" value="zf-A20"/>
    <property type="match status" value="1"/>
</dbReference>
<evidence type="ECO:0000313" key="6">
    <source>
        <dbReference type="EMBL" id="KIZ05931.1"/>
    </source>
</evidence>
<dbReference type="Gene3D" id="1.20.5.4770">
    <property type="match status" value="1"/>
</dbReference>
<feature type="compositionally biased region" description="Polar residues" evidence="4">
    <location>
        <begin position="88"/>
        <end position="120"/>
    </location>
</feature>
<reference evidence="6 7" key="1">
    <citation type="journal article" date="2013" name="BMC Genomics">
        <title>Reconstruction of the lipid metabolism for the microalga Monoraphidium neglectum from its genome sequence reveals characteristics suitable for biofuel production.</title>
        <authorList>
            <person name="Bogen C."/>
            <person name="Al-Dilaimi A."/>
            <person name="Albersmeier A."/>
            <person name="Wichmann J."/>
            <person name="Grundmann M."/>
            <person name="Rupp O."/>
            <person name="Lauersen K.J."/>
            <person name="Blifernez-Klassen O."/>
            <person name="Kalinowski J."/>
            <person name="Goesmann A."/>
            <person name="Mussgnug J.H."/>
            <person name="Kruse O."/>
        </authorList>
    </citation>
    <scope>NUCLEOTIDE SEQUENCE [LARGE SCALE GENOMIC DNA]</scope>
    <source>
        <strain evidence="6 7">SAG 48.87</strain>
    </source>
</reference>
<dbReference type="GO" id="GO:0003677">
    <property type="term" value="F:DNA binding"/>
    <property type="evidence" value="ECO:0007669"/>
    <property type="project" value="InterPro"/>
</dbReference>
<keyword evidence="3" id="KW-0862">Zinc</keyword>
<feature type="domain" description="A20-type" evidence="5">
    <location>
        <begin position="28"/>
        <end position="40"/>
    </location>
</feature>
<dbReference type="PANTHER" id="PTHR10634:SF149">
    <property type="entry name" value="AN1-TYPE DOMAIN-CONTAINING PROTEIN-RELATED"/>
    <property type="match status" value="1"/>
</dbReference>
<dbReference type="PANTHER" id="PTHR10634">
    <property type="entry name" value="AN1-TYPE ZINC FINGER PROTEIN"/>
    <property type="match status" value="1"/>
</dbReference>
<dbReference type="SUPFAM" id="SSF118310">
    <property type="entry name" value="AN1-like Zinc finger"/>
    <property type="match status" value="1"/>
</dbReference>
<proteinExistence type="predicted"/>
<evidence type="ECO:0000313" key="7">
    <source>
        <dbReference type="Proteomes" id="UP000054498"/>
    </source>
</evidence>
<dbReference type="GeneID" id="25734901"/>
<evidence type="ECO:0000259" key="5">
    <source>
        <dbReference type="Pfam" id="PF01754"/>
    </source>
</evidence>
<keyword evidence="1" id="KW-0479">Metal-binding</keyword>
<dbReference type="EMBL" id="KK100438">
    <property type="protein sequence ID" value="KIZ05931.1"/>
    <property type="molecule type" value="Genomic_DNA"/>
</dbReference>
<dbReference type="InterPro" id="IPR035896">
    <property type="entry name" value="AN1-like_Znf"/>
</dbReference>